<keyword evidence="11" id="KW-1185">Reference proteome</keyword>
<keyword evidence="4 10" id="KW-0732">Signal</keyword>
<dbReference type="PANTHER" id="PTHR28607:SF4">
    <property type="entry name" value="TRANSMEMBRANE PROTEIN"/>
    <property type="match status" value="1"/>
</dbReference>
<evidence type="ECO:0000256" key="5">
    <source>
        <dbReference type="ARBA" id="ARBA00022989"/>
    </source>
</evidence>
<dbReference type="PANTHER" id="PTHR28607">
    <property type="entry name" value="EXPRESSED PROTEIN"/>
    <property type="match status" value="1"/>
</dbReference>
<dbReference type="Proteomes" id="UP001652628">
    <property type="component" value="Chromosome 2R"/>
</dbReference>
<keyword evidence="5 9" id="KW-1133">Transmembrane helix</keyword>
<evidence type="ECO:0000256" key="3">
    <source>
        <dbReference type="ARBA" id="ARBA00022692"/>
    </source>
</evidence>
<protein>
    <submittedName>
        <fullName evidence="12">Uncharacterized protein isoform X1</fullName>
    </submittedName>
</protein>
<gene>
    <name evidence="12" type="primary">LOC108009930</name>
</gene>
<accession>A0AB39Z8T4</accession>
<feature type="signal peptide" evidence="10">
    <location>
        <begin position="1"/>
        <end position="25"/>
    </location>
</feature>
<dbReference type="RefSeq" id="XP_016930160.3">
    <property type="nucleotide sequence ID" value="XM_017074671.4"/>
</dbReference>
<reference evidence="12" key="1">
    <citation type="submission" date="2025-08" db="UniProtKB">
        <authorList>
            <consortium name="RefSeq"/>
        </authorList>
    </citation>
    <scope>IDENTIFICATION</scope>
</reference>
<keyword evidence="7" id="KW-0325">Glycoprotein</keyword>
<proteinExistence type="inferred from homology"/>
<evidence type="ECO:0000256" key="10">
    <source>
        <dbReference type="SAM" id="SignalP"/>
    </source>
</evidence>
<evidence type="ECO:0000256" key="7">
    <source>
        <dbReference type="ARBA" id="ARBA00023180"/>
    </source>
</evidence>
<dbReference type="InterPro" id="IPR009565">
    <property type="entry name" value="FAM174-like"/>
</dbReference>
<comment type="subcellular location">
    <subcellularLocation>
        <location evidence="1">Membrane</location>
        <topology evidence="1">Single-pass type I membrane protein</topology>
    </subcellularLocation>
</comment>
<evidence type="ECO:0000313" key="11">
    <source>
        <dbReference type="Proteomes" id="UP001652628"/>
    </source>
</evidence>
<evidence type="ECO:0000256" key="4">
    <source>
        <dbReference type="ARBA" id="ARBA00022729"/>
    </source>
</evidence>
<dbReference type="GeneID" id="108009930"/>
<dbReference type="Pfam" id="PF06679">
    <property type="entry name" value="DUF1180"/>
    <property type="match status" value="1"/>
</dbReference>
<keyword evidence="3 9" id="KW-0812">Transmembrane</keyword>
<keyword evidence="6 9" id="KW-0472">Membrane</keyword>
<comment type="similarity">
    <text evidence="2">Belongs to the FAM174 family.</text>
</comment>
<evidence type="ECO:0000256" key="6">
    <source>
        <dbReference type="ARBA" id="ARBA00023136"/>
    </source>
</evidence>
<feature type="compositionally biased region" description="Low complexity" evidence="8">
    <location>
        <begin position="87"/>
        <end position="103"/>
    </location>
</feature>
<evidence type="ECO:0000256" key="8">
    <source>
        <dbReference type="SAM" id="MobiDB-lite"/>
    </source>
</evidence>
<feature type="region of interest" description="Disordered" evidence="8">
    <location>
        <begin position="32"/>
        <end position="119"/>
    </location>
</feature>
<evidence type="ECO:0000256" key="9">
    <source>
        <dbReference type="SAM" id="Phobius"/>
    </source>
</evidence>
<evidence type="ECO:0000256" key="2">
    <source>
        <dbReference type="ARBA" id="ARBA00006986"/>
    </source>
</evidence>
<name>A0AB39Z8T4_DROSZ</name>
<feature type="transmembrane region" description="Helical" evidence="9">
    <location>
        <begin position="139"/>
        <end position="160"/>
    </location>
</feature>
<dbReference type="GO" id="GO:0016020">
    <property type="term" value="C:membrane"/>
    <property type="evidence" value="ECO:0007669"/>
    <property type="project" value="UniProtKB-SubCell"/>
</dbReference>
<sequence>MPSRWLYLVAAALLLLLFHQQTCDAAVTQAPPKGEAIAEQSAPVAEVEPKKQSVKKDQPEDPLAGPKDSMVVVDKGAPAPPAPAGPAAPAAPTAPAAPSGPQADAKAPESVHGTGTFPEDDVHVELSHRTPDMDFPGQAVVYILVGITSTAILLLVMRVYRLRLSRAERKYGVQGDRANQELTPLPMAIEDVNSDEEDHTLFEVNRQNIRIL</sequence>
<dbReference type="AlphaFoldDB" id="A0AB39Z8T4"/>
<evidence type="ECO:0000256" key="1">
    <source>
        <dbReference type="ARBA" id="ARBA00004479"/>
    </source>
</evidence>
<feature type="compositionally biased region" description="Basic and acidic residues" evidence="8">
    <location>
        <begin position="47"/>
        <end position="59"/>
    </location>
</feature>
<evidence type="ECO:0000313" key="12">
    <source>
        <dbReference type="RefSeq" id="XP_016930160.3"/>
    </source>
</evidence>
<feature type="chain" id="PRO_5045431975" evidence="10">
    <location>
        <begin position="26"/>
        <end position="212"/>
    </location>
</feature>
<organism evidence="11 12">
    <name type="scientific">Drosophila suzukii</name>
    <name type="common">Spotted-wing drosophila fruit fly</name>
    <dbReference type="NCBI Taxonomy" id="28584"/>
    <lineage>
        <taxon>Eukaryota</taxon>
        <taxon>Metazoa</taxon>
        <taxon>Ecdysozoa</taxon>
        <taxon>Arthropoda</taxon>
        <taxon>Hexapoda</taxon>
        <taxon>Insecta</taxon>
        <taxon>Pterygota</taxon>
        <taxon>Neoptera</taxon>
        <taxon>Endopterygota</taxon>
        <taxon>Diptera</taxon>
        <taxon>Brachycera</taxon>
        <taxon>Muscomorpha</taxon>
        <taxon>Ephydroidea</taxon>
        <taxon>Drosophilidae</taxon>
        <taxon>Drosophila</taxon>
        <taxon>Sophophora</taxon>
    </lineage>
</organism>